<dbReference type="Proteomes" id="UP001178507">
    <property type="component" value="Unassembled WGS sequence"/>
</dbReference>
<name>A0AA36JS16_9DINO</name>
<keyword evidence="3" id="KW-1185">Reference proteome</keyword>
<gene>
    <name evidence="2" type="ORF">EVOR1521_LOCUS31497</name>
</gene>
<accession>A0AA36JS16</accession>
<dbReference type="EMBL" id="CAUJNA010003837">
    <property type="protein sequence ID" value="CAJ1410730.1"/>
    <property type="molecule type" value="Genomic_DNA"/>
</dbReference>
<feature type="region of interest" description="Disordered" evidence="1">
    <location>
        <begin position="1"/>
        <end position="30"/>
    </location>
</feature>
<sequence>MGLQANVSNLTPFSERRASKRKLEDPPPLGEEAWRLSRATVEELLALAEAQHLPSLRHRCEDFLLCQAPDDQRGLKVIFLRASERKAAMLAGVTPKNMTKM</sequence>
<evidence type="ECO:0000313" key="3">
    <source>
        <dbReference type="Proteomes" id="UP001178507"/>
    </source>
</evidence>
<dbReference type="AlphaFoldDB" id="A0AA36JS16"/>
<reference evidence="2" key="1">
    <citation type="submission" date="2023-08" db="EMBL/GenBank/DDBJ databases">
        <authorList>
            <person name="Chen Y."/>
            <person name="Shah S."/>
            <person name="Dougan E. K."/>
            <person name="Thang M."/>
            <person name="Chan C."/>
        </authorList>
    </citation>
    <scope>NUCLEOTIDE SEQUENCE</scope>
</reference>
<feature type="compositionally biased region" description="Basic and acidic residues" evidence="1">
    <location>
        <begin position="14"/>
        <end position="25"/>
    </location>
</feature>
<evidence type="ECO:0000313" key="2">
    <source>
        <dbReference type="EMBL" id="CAJ1410730.1"/>
    </source>
</evidence>
<proteinExistence type="predicted"/>
<organism evidence="2 3">
    <name type="scientific">Effrenium voratum</name>
    <dbReference type="NCBI Taxonomy" id="2562239"/>
    <lineage>
        <taxon>Eukaryota</taxon>
        <taxon>Sar</taxon>
        <taxon>Alveolata</taxon>
        <taxon>Dinophyceae</taxon>
        <taxon>Suessiales</taxon>
        <taxon>Symbiodiniaceae</taxon>
        <taxon>Effrenium</taxon>
    </lineage>
</organism>
<comment type="caution">
    <text evidence="2">The sequence shown here is derived from an EMBL/GenBank/DDBJ whole genome shotgun (WGS) entry which is preliminary data.</text>
</comment>
<protein>
    <submittedName>
        <fullName evidence="2">Uncharacterized protein</fullName>
    </submittedName>
</protein>
<evidence type="ECO:0000256" key="1">
    <source>
        <dbReference type="SAM" id="MobiDB-lite"/>
    </source>
</evidence>
<feature type="compositionally biased region" description="Polar residues" evidence="1">
    <location>
        <begin position="1"/>
        <end position="12"/>
    </location>
</feature>